<dbReference type="Gramene" id="PNT60907">
    <property type="protein sequence ID" value="PNT60907"/>
    <property type="gene ID" value="BRADI_5g07831v3"/>
</dbReference>
<evidence type="ECO:0000313" key="3">
    <source>
        <dbReference type="Proteomes" id="UP000008810"/>
    </source>
</evidence>
<dbReference type="Gramene" id="PNT60908">
    <property type="protein sequence ID" value="PNT60908"/>
    <property type="gene ID" value="BRADI_5g07831v3"/>
</dbReference>
<dbReference type="EMBL" id="CM000884">
    <property type="protein sequence ID" value="PNT60907.1"/>
    <property type="molecule type" value="Genomic_DNA"/>
</dbReference>
<keyword evidence="3" id="KW-1185">Reference proteome</keyword>
<dbReference type="InParanoid" id="A0A2K2CFU9"/>
<sequence length="131" mass="13991">MASLAAGLQTKISVHDEDMVGHCTSSISLCYGVTDTSSDLIRLMVIYGDRPFTSHRPSCGGETGTEAQMAIGGLAQAAGEVEAYMIPDGVGPRARTDRHTETVAEIPRRDPPEHPMSVAISFFFTGVPAFY</sequence>
<dbReference type="EnsemblPlants" id="PNT60908">
    <property type="protein sequence ID" value="PNT60908"/>
    <property type="gene ID" value="BRADI_5g07831v3"/>
</dbReference>
<gene>
    <name evidence="1" type="ORF">BRADI_5g07831v3</name>
</gene>
<dbReference type="Proteomes" id="UP000008810">
    <property type="component" value="Chromosome 5"/>
</dbReference>
<reference evidence="1" key="2">
    <citation type="submission" date="2017-06" db="EMBL/GenBank/DDBJ databases">
        <title>WGS assembly of Brachypodium distachyon.</title>
        <authorList>
            <consortium name="The International Brachypodium Initiative"/>
            <person name="Lucas S."/>
            <person name="Harmon-Smith M."/>
            <person name="Lail K."/>
            <person name="Tice H."/>
            <person name="Grimwood J."/>
            <person name="Bruce D."/>
            <person name="Barry K."/>
            <person name="Shu S."/>
            <person name="Lindquist E."/>
            <person name="Wang M."/>
            <person name="Pitluck S."/>
            <person name="Vogel J.P."/>
            <person name="Garvin D.F."/>
            <person name="Mockler T.C."/>
            <person name="Schmutz J."/>
            <person name="Rokhsar D."/>
            <person name="Bevan M.W."/>
        </authorList>
    </citation>
    <scope>NUCLEOTIDE SEQUENCE</scope>
    <source>
        <strain evidence="1">Bd21</strain>
    </source>
</reference>
<dbReference type="AlphaFoldDB" id="A0A2K2CFU9"/>
<evidence type="ECO:0000313" key="2">
    <source>
        <dbReference type="EnsemblPlants" id="PNT60907"/>
    </source>
</evidence>
<name>A0A2K2CFU9_BRADI</name>
<dbReference type="EMBL" id="CM000884">
    <property type="protein sequence ID" value="PNT60908.1"/>
    <property type="molecule type" value="Genomic_DNA"/>
</dbReference>
<protein>
    <submittedName>
        <fullName evidence="1 2">Uncharacterized protein</fullName>
    </submittedName>
</protein>
<proteinExistence type="predicted"/>
<accession>A0A2K2CFU9</accession>
<reference evidence="1 2" key="1">
    <citation type="journal article" date="2010" name="Nature">
        <title>Genome sequencing and analysis of the model grass Brachypodium distachyon.</title>
        <authorList>
            <consortium name="International Brachypodium Initiative"/>
        </authorList>
    </citation>
    <scope>NUCLEOTIDE SEQUENCE [LARGE SCALE GENOMIC DNA]</scope>
    <source>
        <strain evidence="1 2">Bd21</strain>
    </source>
</reference>
<reference evidence="2" key="3">
    <citation type="submission" date="2018-08" db="UniProtKB">
        <authorList>
            <consortium name="EnsemblPlants"/>
        </authorList>
    </citation>
    <scope>IDENTIFICATION</scope>
    <source>
        <strain evidence="2">cv. Bd21</strain>
    </source>
</reference>
<evidence type="ECO:0000313" key="1">
    <source>
        <dbReference type="EMBL" id="PNT60907.1"/>
    </source>
</evidence>
<organism evidence="1">
    <name type="scientific">Brachypodium distachyon</name>
    <name type="common">Purple false brome</name>
    <name type="synonym">Trachynia distachya</name>
    <dbReference type="NCBI Taxonomy" id="15368"/>
    <lineage>
        <taxon>Eukaryota</taxon>
        <taxon>Viridiplantae</taxon>
        <taxon>Streptophyta</taxon>
        <taxon>Embryophyta</taxon>
        <taxon>Tracheophyta</taxon>
        <taxon>Spermatophyta</taxon>
        <taxon>Magnoliopsida</taxon>
        <taxon>Liliopsida</taxon>
        <taxon>Poales</taxon>
        <taxon>Poaceae</taxon>
        <taxon>BOP clade</taxon>
        <taxon>Pooideae</taxon>
        <taxon>Stipodae</taxon>
        <taxon>Brachypodieae</taxon>
        <taxon>Brachypodium</taxon>
    </lineage>
</organism>
<dbReference type="EnsemblPlants" id="PNT60907">
    <property type="protein sequence ID" value="PNT60907"/>
    <property type="gene ID" value="BRADI_5g07831v3"/>
</dbReference>